<name>A0A7C8IH82_9PLEO</name>
<feature type="non-terminal residue" evidence="1">
    <location>
        <position position="174"/>
    </location>
</feature>
<accession>A0A7C8IH82</accession>
<keyword evidence="2" id="KW-1185">Reference proteome</keyword>
<dbReference type="Proteomes" id="UP000481861">
    <property type="component" value="Unassembled WGS sequence"/>
</dbReference>
<feature type="non-terminal residue" evidence="1">
    <location>
        <position position="1"/>
    </location>
</feature>
<evidence type="ECO:0000313" key="1">
    <source>
        <dbReference type="EMBL" id="KAF2877111.1"/>
    </source>
</evidence>
<dbReference type="AlphaFoldDB" id="A0A7C8IH82"/>
<organism evidence="1 2">
    <name type="scientific">Massariosphaeria phaeospora</name>
    <dbReference type="NCBI Taxonomy" id="100035"/>
    <lineage>
        <taxon>Eukaryota</taxon>
        <taxon>Fungi</taxon>
        <taxon>Dikarya</taxon>
        <taxon>Ascomycota</taxon>
        <taxon>Pezizomycotina</taxon>
        <taxon>Dothideomycetes</taxon>
        <taxon>Pleosporomycetidae</taxon>
        <taxon>Pleosporales</taxon>
        <taxon>Pleosporales incertae sedis</taxon>
        <taxon>Massariosphaeria</taxon>
    </lineage>
</organism>
<protein>
    <submittedName>
        <fullName evidence="1">Uncharacterized protein</fullName>
    </submittedName>
</protein>
<gene>
    <name evidence="1" type="ORF">BDV95DRAFT_461327</name>
</gene>
<comment type="caution">
    <text evidence="1">The sequence shown here is derived from an EMBL/GenBank/DDBJ whole genome shotgun (WGS) entry which is preliminary data.</text>
</comment>
<sequence>LLPTLSPELRNMVYASTINPSNPRTSAGLPFPSKTYSCRHTTTTITPLHRGNPSLLALPRESVLEAAEYASWVRAHATTLHIAIVFSGHLHTFEPADWARKMEAHLRKLARLHPWLRKVAAYDVCVSWEPDMAGTLRARKWKVAGEVVEGMVRVLVGQRNEVALRGKGELKVAL</sequence>
<reference evidence="1 2" key="1">
    <citation type="submission" date="2020-01" db="EMBL/GenBank/DDBJ databases">
        <authorList>
            <consortium name="DOE Joint Genome Institute"/>
            <person name="Haridas S."/>
            <person name="Albert R."/>
            <person name="Binder M."/>
            <person name="Bloem J."/>
            <person name="Labutti K."/>
            <person name="Salamov A."/>
            <person name="Andreopoulos B."/>
            <person name="Baker S.E."/>
            <person name="Barry K."/>
            <person name="Bills G."/>
            <person name="Bluhm B.H."/>
            <person name="Cannon C."/>
            <person name="Castanera R."/>
            <person name="Culley D.E."/>
            <person name="Daum C."/>
            <person name="Ezra D."/>
            <person name="Gonzalez J.B."/>
            <person name="Henrissat B."/>
            <person name="Kuo A."/>
            <person name="Liang C."/>
            <person name="Lipzen A."/>
            <person name="Lutzoni F."/>
            <person name="Magnuson J."/>
            <person name="Mondo S."/>
            <person name="Nolan M."/>
            <person name="Ohm R."/>
            <person name="Pangilinan J."/>
            <person name="Park H.-J.H."/>
            <person name="Ramirez L."/>
            <person name="Alfaro M."/>
            <person name="Sun H."/>
            <person name="Tritt A."/>
            <person name="Yoshinaga Y."/>
            <person name="Zwiers L.-H.L."/>
            <person name="Turgeon B.G."/>
            <person name="Goodwin S.B."/>
            <person name="Spatafora J.W."/>
            <person name="Crous P.W."/>
            <person name="Grigoriev I.V."/>
        </authorList>
    </citation>
    <scope>NUCLEOTIDE SEQUENCE [LARGE SCALE GENOMIC DNA]</scope>
    <source>
        <strain evidence="1 2">CBS 611.86</strain>
    </source>
</reference>
<dbReference type="EMBL" id="JAADJZ010000002">
    <property type="protein sequence ID" value="KAF2877111.1"/>
    <property type="molecule type" value="Genomic_DNA"/>
</dbReference>
<evidence type="ECO:0000313" key="2">
    <source>
        <dbReference type="Proteomes" id="UP000481861"/>
    </source>
</evidence>
<dbReference type="OrthoDB" id="3741380at2759"/>
<proteinExistence type="predicted"/>